<dbReference type="GO" id="GO:0006886">
    <property type="term" value="P:intracellular protein transport"/>
    <property type="evidence" value="ECO:0007669"/>
    <property type="project" value="UniProtKB-UniRule"/>
</dbReference>
<dbReference type="PANTHER" id="PTHR10529">
    <property type="entry name" value="AP COMPLEX SUBUNIT MU"/>
    <property type="match status" value="1"/>
</dbReference>
<gene>
    <name evidence="8" type="ORF">SPAPADRAFT_60941</name>
</gene>
<dbReference type="GO" id="GO:0016192">
    <property type="term" value="P:vesicle-mediated transport"/>
    <property type="evidence" value="ECO:0007669"/>
    <property type="project" value="InterPro"/>
</dbReference>
<dbReference type="AlphaFoldDB" id="G3AKK1"/>
<keyword evidence="4" id="KW-0472">Membrane</keyword>
<comment type="subcellular location">
    <subcellularLocation>
        <location evidence="1">Endomembrane system</location>
    </subcellularLocation>
</comment>
<dbReference type="PIRSF" id="PIRSF005992">
    <property type="entry name" value="Clathrin_mu"/>
    <property type="match status" value="1"/>
</dbReference>
<dbReference type="SUPFAM" id="SSF49447">
    <property type="entry name" value="Second domain of Mu2 adaptin subunit (ap50) of ap2 adaptor"/>
    <property type="match status" value="1"/>
</dbReference>
<comment type="similarity">
    <text evidence="5">Belongs to the adaptor complexes medium subunit family.</text>
</comment>
<evidence type="ECO:0000256" key="5">
    <source>
        <dbReference type="PIRNR" id="PIRNR005992"/>
    </source>
</evidence>
<dbReference type="STRING" id="619300.G3AKK1"/>
<dbReference type="Gene3D" id="2.60.40.1170">
    <property type="entry name" value="Mu homology domain, subdomain B"/>
    <property type="match status" value="4"/>
</dbReference>
<evidence type="ECO:0000256" key="1">
    <source>
        <dbReference type="ARBA" id="ARBA00004308"/>
    </source>
</evidence>
<feature type="domain" description="MHD" evidence="7">
    <location>
        <begin position="1"/>
        <end position="352"/>
    </location>
</feature>
<evidence type="ECO:0000256" key="6">
    <source>
        <dbReference type="SAM" id="MobiDB-lite"/>
    </source>
</evidence>
<evidence type="ECO:0000256" key="2">
    <source>
        <dbReference type="ARBA" id="ARBA00022448"/>
    </source>
</evidence>
<evidence type="ECO:0000256" key="3">
    <source>
        <dbReference type="ARBA" id="ARBA00022927"/>
    </source>
</evidence>
<name>G3AKK1_SPAPN</name>
<evidence type="ECO:0000313" key="9">
    <source>
        <dbReference type="Proteomes" id="UP000000709"/>
    </source>
</evidence>
<dbReference type="OrthoDB" id="10259133at2759"/>
<dbReference type="KEGG" id="spaa:SPAPADRAFT_60941"/>
<dbReference type="eggNOG" id="KOG0937">
    <property type="taxonomic scope" value="Eukaryota"/>
</dbReference>
<dbReference type="RefSeq" id="XP_007375121.1">
    <property type="nucleotide sequence ID" value="XM_007375059.1"/>
</dbReference>
<dbReference type="GO" id="GO:0030131">
    <property type="term" value="C:clathrin adaptor complex"/>
    <property type="evidence" value="ECO:0007669"/>
    <property type="project" value="UniProtKB-UniRule"/>
</dbReference>
<dbReference type="GO" id="GO:0012505">
    <property type="term" value="C:endomembrane system"/>
    <property type="evidence" value="ECO:0007669"/>
    <property type="project" value="UniProtKB-SubCell"/>
</dbReference>
<feature type="compositionally biased region" description="Polar residues" evidence="6">
    <location>
        <begin position="52"/>
        <end position="66"/>
    </location>
</feature>
<evidence type="ECO:0000259" key="7">
    <source>
        <dbReference type="PROSITE" id="PS51072"/>
    </source>
</evidence>
<dbReference type="PROSITE" id="PS51072">
    <property type="entry name" value="MHD"/>
    <property type="match status" value="1"/>
</dbReference>
<proteinExistence type="inferred from homology"/>
<keyword evidence="9" id="KW-1185">Reference proteome</keyword>
<dbReference type="Proteomes" id="UP000000709">
    <property type="component" value="Unassembled WGS sequence"/>
</dbReference>
<evidence type="ECO:0000313" key="8">
    <source>
        <dbReference type="EMBL" id="EGW33606.1"/>
    </source>
</evidence>
<dbReference type="EMBL" id="GL996501">
    <property type="protein sequence ID" value="EGW33606.1"/>
    <property type="molecule type" value="Genomic_DNA"/>
</dbReference>
<dbReference type="InterPro" id="IPR001392">
    <property type="entry name" value="Clathrin_mu"/>
</dbReference>
<dbReference type="InterPro" id="IPR028565">
    <property type="entry name" value="MHD"/>
</dbReference>
<dbReference type="InterPro" id="IPR036168">
    <property type="entry name" value="AP2_Mu_C_sf"/>
</dbReference>
<sequence>MIEDCEFIYDLSTNIIKRNEIYGTCVVKSYLSGMPICRVGFNEKHMTLISESEVTSNEEIPKNQLQLEDDNDEEEEVALEDSEEPSDKSKSRRKIPIGNIQFHQCIELSKVYKDNLVTFIPPDDKFILMTYNVDQQKQKRKLPLIMVKPKFKVINQSHKLQIMCVINTNFNRRRHCKNLYVKIPINQNHFQIRYDGSDSLKYKAELGEVSYKVDSSEIVWRIDSIDGKKTARMMAEVSLLKEVSKEKIDNYVNRRIIPELSTEVADIQDNAKQELDEFYGVNKINNTTQRIISTASSARSLHDDIELTFQIPMMTYSGLKLTYLSVEEEQLKYPCFPWVRYITKSSHSDTSRGFTGRQCYYRFKLGVDNFIVE</sequence>
<keyword evidence="3 5" id="KW-0653">Protein transport</keyword>
<feature type="region of interest" description="Disordered" evidence="6">
    <location>
        <begin position="52"/>
        <end position="93"/>
    </location>
</feature>
<dbReference type="InParanoid" id="G3AKK1"/>
<evidence type="ECO:0000256" key="4">
    <source>
        <dbReference type="ARBA" id="ARBA00023136"/>
    </source>
</evidence>
<feature type="compositionally biased region" description="Acidic residues" evidence="6">
    <location>
        <begin position="67"/>
        <end position="84"/>
    </location>
</feature>
<dbReference type="InterPro" id="IPR050431">
    <property type="entry name" value="Adaptor_comp_med_subunit"/>
</dbReference>
<dbReference type="Pfam" id="PF00928">
    <property type="entry name" value="Adap_comp_sub"/>
    <property type="match status" value="1"/>
</dbReference>
<organism evidence="9">
    <name type="scientific">Spathaspora passalidarum (strain NRRL Y-27907 / 11-Y1)</name>
    <dbReference type="NCBI Taxonomy" id="619300"/>
    <lineage>
        <taxon>Eukaryota</taxon>
        <taxon>Fungi</taxon>
        <taxon>Dikarya</taxon>
        <taxon>Ascomycota</taxon>
        <taxon>Saccharomycotina</taxon>
        <taxon>Pichiomycetes</taxon>
        <taxon>Debaryomycetaceae</taxon>
        <taxon>Spathaspora</taxon>
    </lineage>
</organism>
<dbReference type="GeneID" id="18873648"/>
<keyword evidence="2 5" id="KW-0813">Transport</keyword>
<accession>G3AKK1</accession>
<protein>
    <recommendedName>
        <fullName evidence="7">MHD domain-containing protein</fullName>
    </recommendedName>
</protein>
<reference evidence="8 9" key="1">
    <citation type="journal article" date="2011" name="Proc. Natl. Acad. Sci. U.S.A.">
        <title>Comparative genomics of xylose-fermenting fungi for enhanced biofuel production.</title>
        <authorList>
            <person name="Wohlbach D.J."/>
            <person name="Kuo A."/>
            <person name="Sato T.K."/>
            <person name="Potts K.M."/>
            <person name="Salamov A.A."/>
            <person name="LaButti K.M."/>
            <person name="Sun H."/>
            <person name="Clum A."/>
            <person name="Pangilinan J.L."/>
            <person name="Lindquist E.A."/>
            <person name="Lucas S."/>
            <person name="Lapidus A."/>
            <person name="Jin M."/>
            <person name="Gunawan C."/>
            <person name="Balan V."/>
            <person name="Dale B.E."/>
            <person name="Jeffries T.W."/>
            <person name="Zinkel R."/>
            <person name="Barry K.W."/>
            <person name="Grigoriev I.V."/>
            <person name="Gasch A.P."/>
        </authorList>
    </citation>
    <scope>NUCLEOTIDE SEQUENCE [LARGE SCALE GENOMIC DNA]</scope>
    <source>
        <strain evidence="9">NRRL Y-27907 / 11-Y1</strain>
    </source>
</reference>
<dbReference type="HOGENOM" id="CLU_742209_0_0_1"/>